<keyword evidence="4" id="KW-1185">Reference proteome</keyword>
<feature type="region of interest" description="Disordered" evidence="1">
    <location>
        <begin position="51"/>
        <end position="135"/>
    </location>
</feature>
<reference evidence="3" key="1">
    <citation type="submission" date="2020-01" db="EMBL/GenBank/DDBJ databases">
        <authorList>
            <consortium name="DOE Joint Genome Institute"/>
            <person name="Haridas S."/>
            <person name="Albert R."/>
            <person name="Binder M."/>
            <person name="Bloem J."/>
            <person name="Labutti K."/>
            <person name="Salamov A."/>
            <person name="Andreopoulos B."/>
            <person name="Baker S.E."/>
            <person name="Barry K."/>
            <person name="Bills G."/>
            <person name="Bluhm B.H."/>
            <person name="Cannon C."/>
            <person name="Castanera R."/>
            <person name="Culley D.E."/>
            <person name="Daum C."/>
            <person name="Ezra D."/>
            <person name="Gonzalez J.B."/>
            <person name="Henrissat B."/>
            <person name="Kuo A."/>
            <person name="Liang C."/>
            <person name="Lipzen A."/>
            <person name="Lutzoni F."/>
            <person name="Magnuson J."/>
            <person name="Mondo S."/>
            <person name="Nolan M."/>
            <person name="Ohm R."/>
            <person name="Pangilinan J."/>
            <person name="Park H.-J."/>
            <person name="Ramirez L."/>
            <person name="Alfaro M."/>
            <person name="Sun H."/>
            <person name="Tritt A."/>
            <person name="Yoshinaga Y."/>
            <person name="Zwiers L.-H."/>
            <person name="Turgeon B.G."/>
            <person name="Goodwin S.B."/>
            <person name="Spatafora J.W."/>
            <person name="Crous P.W."/>
            <person name="Grigoriev I.V."/>
        </authorList>
    </citation>
    <scope>NUCLEOTIDE SEQUENCE</scope>
    <source>
        <strain evidence="3">P77</strain>
    </source>
</reference>
<gene>
    <name evidence="3" type="ORF">BDW02DRAFT_583600</name>
</gene>
<name>A0A6A5K839_9PLEO</name>
<proteinExistence type="predicted"/>
<dbReference type="EMBL" id="ML975438">
    <property type="protein sequence ID" value="KAF1829523.1"/>
    <property type="molecule type" value="Genomic_DNA"/>
</dbReference>
<evidence type="ECO:0000313" key="3">
    <source>
        <dbReference type="EMBL" id="KAF1829523.1"/>
    </source>
</evidence>
<evidence type="ECO:0000256" key="2">
    <source>
        <dbReference type="SAM" id="SignalP"/>
    </source>
</evidence>
<evidence type="ECO:0000313" key="4">
    <source>
        <dbReference type="Proteomes" id="UP000800040"/>
    </source>
</evidence>
<sequence>MHTRFALIIVSLALSILAAPVPTAEARPEGSLSVAGLRRYLEPLIEVRTRFNSPGGHRRDADPYTTNTVEERLRKSYSRPGVSKGRRRNADPDTTLKSLEEAVVKGRSPGRYSFGAGRGSPGSRSLPVEEAAVEE</sequence>
<feature type="chain" id="PRO_5025457022" evidence="2">
    <location>
        <begin position="27"/>
        <end position="135"/>
    </location>
</feature>
<dbReference type="AlphaFoldDB" id="A0A6A5K839"/>
<keyword evidence="2" id="KW-0732">Signal</keyword>
<evidence type="ECO:0000256" key="1">
    <source>
        <dbReference type="SAM" id="MobiDB-lite"/>
    </source>
</evidence>
<dbReference type="Proteomes" id="UP000800040">
    <property type="component" value="Unassembled WGS sequence"/>
</dbReference>
<organism evidence="3 4">
    <name type="scientific">Decorospora gaudefroyi</name>
    <dbReference type="NCBI Taxonomy" id="184978"/>
    <lineage>
        <taxon>Eukaryota</taxon>
        <taxon>Fungi</taxon>
        <taxon>Dikarya</taxon>
        <taxon>Ascomycota</taxon>
        <taxon>Pezizomycotina</taxon>
        <taxon>Dothideomycetes</taxon>
        <taxon>Pleosporomycetidae</taxon>
        <taxon>Pleosporales</taxon>
        <taxon>Pleosporineae</taxon>
        <taxon>Pleosporaceae</taxon>
        <taxon>Decorospora</taxon>
    </lineage>
</organism>
<protein>
    <submittedName>
        <fullName evidence="3">Uncharacterized protein</fullName>
    </submittedName>
</protein>
<feature type="non-terminal residue" evidence="3">
    <location>
        <position position="135"/>
    </location>
</feature>
<accession>A0A6A5K839</accession>
<feature type="signal peptide" evidence="2">
    <location>
        <begin position="1"/>
        <end position="26"/>
    </location>
</feature>